<sequence>MTEEDLKTRRKLMQPLSKTLEIILIRSLELTHITAEKVMKEFIDGGLDISQTYRLYVEECQTETSKPVALKHKYESVSIQNFFRPKKDLCSLCTSYENSSQEEKIQLQQKYDDHQKEKDFQGKLRRTTLQQVGNNHLTM</sequence>
<protein>
    <submittedName>
        <fullName evidence="1">Uncharacterized protein</fullName>
    </submittedName>
</protein>
<evidence type="ECO:0000313" key="1">
    <source>
        <dbReference type="EMBL" id="KAJ8887895.1"/>
    </source>
</evidence>
<evidence type="ECO:0000313" key="2">
    <source>
        <dbReference type="Proteomes" id="UP001159363"/>
    </source>
</evidence>
<organism evidence="1 2">
    <name type="scientific">Dryococelus australis</name>
    <dbReference type="NCBI Taxonomy" id="614101"/>
    <lineage>
        <taxon>Eukaryota</taxon>
        <taxon>Metazoa</taxon>
        <taxon>Ecdysozoa</taxon>
        <taxon>Arthropoda</taxon>
        <taxon>Hexapoda</taxon>
        <taxon>Insecta</taxon>
        <taxon>Pterygota</taxon>
        <taxon>Neoptera</taxon>
        <taxon>Polyneoptera</taxon>
        <taxon>Phasmatodea</taxon>
        <taxon>Verophasmatodea</taxon>
        <taxon>Anareolatae</taxon>
        <taxon>Phasmatidae</taxon>
        <taxon>Eurycanthinae</taxon>
        <taxon>Dryococelus</taxon>
    </lineage>
</organism>
<comment type="caution">
    <text evidence="1">The sequence shown here is derived from an EMBL/GenBank/DDBJ whole genome shotgun (WGS) entry which is preliminary data.</text>
</comment>
<keyword evidence="2" id="KW-1185">Reference proteome</keyword>
<dbReference type="EMBL" id="JARBHB010000003">
    <property type="protein sequence ID" value="KAJ8887895.1"/>
    <property type="molecule type" value="Genomic_DNA"/>
</dbReference>
<name>A0ABQ9HU28_9NEOP</name>
<gene>
    <name evidence="1" type="ORF">PR048_007379</name>
</gene>
<reference evidence="1 2" key="1">
    <citation type="submission" date="2023-02" db="EMBL/GenBank/DDBJ databases">
        <title>LHISI_Scaffold_Assembly.</title>
        <authorList>
            <person name="Stuart O.P."/>
            <person name="Cleave R."/>
            <person name="Magrath M.J.L."/>
            <person name="Mikheyev A.S."/>
        </authorList>
    </citation>
    <scope>NUCLEOTIDE SEQUENCE [LARGE SCALE GENOMIC DNA]</scope>
    <source>
        <strain evidence="1">Daus_M_001</strain>
        <tissue evidence="1">Leg muscle</tissue>
    </source>
</reference>
<dbReference type="Proteomes" id="UP001159363">
    <property type="component" value="Chromosome 3"/>
</dbReference>
<proteinExistence type="predicted"/>
<accession>A0ABQ9HU28</accession>